<dbReference type="AlphaFoldDB" id="A0AAN9LQF9"/>
<sequence>MHCKKGKMLPNSSKRLRTYFTGLGNGACIHAGKSTNLKIEIILKDLGIPVEEQDTQLEDAHAHALVHSNLGN</sequence>
<protein>
    <submittedName>
        <fullName evidence="1">Uncharacterized protein</fullName>
    </submittedName>
</protein>
<reference evidence="1 2" key="1">
    <citation type="submission" date="2024-01" db="EMBL/GenBank/DDBJ databases">
        <title>The genomes of 5 underutilized Papilionoideae crops provide insights into root nodulation and disease resistanc.</title>
        <authorList>
            <person name="Jiang F."/>
        </authorList>
    </citation>
    <scope>NUCLEOTIDE SEQUENCE [LARGE SCALE GENOMIC DNA]</scope>
    <source>
        <strain evidence="1">LVBAO_FW01</strain>
        <tissue evidence="1">Leaves</tissue>
    </source>
</reference>
<dbReference type="Proteomes" id="UP001367508">
    <property type="component" value="Unassembled WGS sequence"/>
</dbReference>
<dbReference type="EMBL" id="JAYMYQ010000004">
    <property type="protein sequence ID" value="KAK7338338.1"/>
    <property type="molecule type" value="Genomic_DNA"/>
</dbReference>
<organism evidence="1 2">
    <name type="scientific">Canavalia gladiata</name>
    <name type="common">Sword bean</name>
    <name type="synonym">Dolichos gladiatus</name>
    <dbReference type="NCBI Taxonomy" id="3824"/>
    <lineage>
        <taxon>Eukaryota</taxon>
        <taxon>Viridiplantae</taxon>
        <taxon>Streptophyta</taxon>
        <taxon>Embryophyta</taxon>
        <taxon>Tracheophyta</taxon>
        <taxon>Spermatophyta</taxon>
        <taxon>Magnoliopsida</taxon>
        <taxon>eudicotyledons</taxon>
        <taxon>Gunneridae</taxon>
        <taxon>Pentapetalae</taxon>
        <taxon>rosids</taxon>
        <taxon>fabids</taxon>
        <taxon>Fabales</taxon>
        <taxon>Fabaceae</taxon>
        <taxon>Papilionoideae</taxon>
        <taxon>50 kb inversion clade</taxon>
        <taxon>NPAAA clade</taxon>
        <taxon>indigoferoid/millettioid clade</taxon>
        <taxon>Phaseoleae</taxon>
        <taxon>Canavalia</taxon>
    </lineage>
</organism>
<keyword evidence="2" id="KW-1185">Reference proteome</keyword>
<comment type="caution">
    <text evidence="1">The sequence shown here is derived from an EMBL/GenBank/DDBJ whole genome shotgun (WGS) entry which is preliminary data.</text>
</comment>
<evidence type="ECO:0000313" key="2">
    <source>
        <dbReference type="Proteomes" id="UP001367508"/>
    </source>
</evidence>
<evidence type="ECO:0000313" key="1">
    <source>
        <dbReference type="EMBL" id="KAK7338338.1"/>
    </source>
</evidence>
<name>A0AAN9LQF9_CANGL</name>
<proteinExistence type="predicted"/>
<accession>A0AAN9LQF9</accession>
<gene>
    <name evidence="1" type="ORF">VNO77_18944</name>
</gene>